<dbReference type="InterPro" id="IPR050639">
    <property type="entry name" value="SSR_resolvase"/>
</dbReference>
<sequence length="375" mass="43783">MESFVGHMEGRSISGRLVEGKRNNARNGMWVNGSPPYGYMYDKNTRKLVLMLQEAAIVRTIFDMYLYEDKSIAEIVRTLNERGERTAKGHKWNGSSIARMLQNPVYAGKIIYGKNREIKLPSKGRKNRSNDRDKVIVAQGTHDPIIRSDEFERVQDILNERRSLPKQRNKGKYALSSLMVCSFCGNTLSMEMNHGRPVVKKCKHILEDGISRCTENRGIQQQKFMPLLVERLKKHRERILSKDGMTDTEKQEQIHRQLSDLNESLQRTILAKERILETYYDGFISKEELSRRMNDIEMKIHQQEGEIQRLKESGNILEEQVQQVKTETWRDLDLDLMTELAEVDPIGCNRVLKKLIDRIVFKYTSDGVRFRIQYK</sequence>
<accession>A0ABV8B8E7</accession>
<reference evidence="4" key="1">
    <citation type="journal article" date="2019" name="Int. J. Syst. Evol. Microbiol.">
        <title>The Global Catalogue of Microorganisms (GCM) 10K type strain sequencing project: providing services to taxonomists for standard genome sequencing and annotation.</title>
        <authorList>
            <consortium name="The Broad Institute Genomics Platform"/>
            <consortium name="The Broad Institute Genome Sequencing Center for Infectious Disease"/>
            <person name="Wu L."/>
            <person name="Ma J."/>
        </authorList>
    </citation>
    <scope>NUCLEOTIDE SEQUENCE [LARGE SCALE GENOMIC DNA]</scope>
    <source>
        <strain evidence="4">CCUG 61889</strain>
    </source>
</reference>
<dbReference type="PANTHER" id="PTHR30461:SF23">
    <property type="entry name" value="DNA RECOMBINASE-RELATED"/>
    <property type="match status" value="1"/>
</dbReference>
<dbReference type="Proteomes" id="UP001595752">
    <property type="component" value="Unassembled WGS sequence"/>
</dbReference>
<dbReference type="PROSITE" id="PS51737">
    <property type="entry name" value="RECOMBINASE_DNA_BIND"/>
    <property type="match status" value="1"/>
</dbReference>
<dbReference type="InterPro" id="IPR011109">
    <property type="entry name" value="DNA_bind_recombinase_dom"/>
</dbReference>
<dbReference type="InterPro" id="IPR038109">
    <property type="entry name" value="DNA_bind_recomb_sf"/>
</dbReference>
<evidence type="ECO:0000259" key="2">
    <source>
        <dbReference type="PROSITE" id="PS51737"/>
    </source>
</evidence>
<evidence type="ECO:0000256" key="1">
    <source>
        <dbReference type="SAM" id="Coils"/>
    </source>
</evidence>
<gene>
    <name evidence="3" type="ORF">ACFOU2_22990</name>
</gene>
<proteinExistence type="predicted"/>
<dbReference type="PANTHER" id="PTHR30461">
    <property type="entry name" value="DNA-INVERTASE FROM LAMBDOID PROPHAGE"/>
    <property type="match status" value="1"/>
</dbReference>
<feature type="domain" description="Recombinase" evidence="2">
    <location>
        <begin position="36"/>
        <end position="164"/>
    </location>
</feature>
<evidence type="ECO:0000313" key="4">
    <source>
        <dbReference type="Proteomes" id="UP001595752"/>
    </source>
</evidence>
<keyword evidence="1" id="KW-0175">Coiled coil</keyword>
<dbReference type="Gene3D" id="3.90.1750.20">
    <property type="entry name" value="Putative Large Serine Recombinase, Chain B, Domain 2"/>
    <property type="match status" value="1"/>
</dbReference>
<dbReference type="Pfam" id="PF07508">
    <property type="entry name" value="Recombinase"/>
    <property type="match status" value="1"/>
</dbReference>
<name>A0ABV8B8E7_9BACI</name>
<protein>
    <submittedName>
        <fullName evidence="3">Recombinase family protein</fullName>
    </submittedName>
</protein>
<dbReference type="EMBL" id="JBHRZT010000072">
    <property type="protein sequence ID" value="MFC3886195.1"/>
    <property type="molecule type" value="Genomic_DNA"/>
</dbReference>
<feature type="coiled-coil region" evidence="1">
    <location>
        <begin position="286"/>
        <end position="327"/>
    </location>
</feature>
<organism evidence="3 4">
    <name type="scientific">Bacillus songklensis</name>
    <dbReference type="NCBI Taxonomy" id="1069116"/>
    <lineage>
        <taxon>Bacteria</taxon>
        <taxon>Bacillati</taxon>
        <taxon>Bacillota</taxon>
        <taxon>Bacilli</taxon>
        <taxon>Bacillales</taxon>
        <taxon>Bacillaceae</taxon>
        <taxon>Bacillus</taxon>
    </lineage>
</organism>
<evidence type="ECO:0000313" key="3">
    <source>
        <dbReference type="EMBL" id="MFC3886195.1"/>
    </source>
</evidence>
<dbReference type="RefSeq" id="WP_377918564.1">
    <property type="nucleotide sequence ID" value="NZ_JBHRZT010000072.1"/>
</dbReference>
<comment type="caution">
    <text evidence="3">The sequence shown here is derived from an EMBL/GenBank/DDBJ whole genome shotgun (WGS) entry which is preliminary data.</text>
</comment>
<keyword evidence="4" id="KW-1185">Reference proteome</keyword>